<evidence type="ECO:0000259" key="1">
    <source>
        <dbReference type="Pfam" id="PF00134"/>
    </source>
</evidence>
<dbReference type="InterPro" id="IPR036915">
    <property type="entry name" value="Cyclin-like_sf"/>
</dbReference>
<sequence length="258" mass="30097">MSVMDKDFENHLVGEWFEEMQKPLPYFVESALDPIIINTIKQACDIFRQTDQVFFSSVDVAEQYLILKEQRGELVEDPLLLVITTIFIASKFFGGGPTLGIEAVRTFLRKITHVNYIPKDIKQTERDVLQVLQFKIPATTILDDFNVFFEKIIRNYNLQDACRNLCVLLLMHLYGTKPKWLKQLKSIYKKEMRTLRYLLCTKLYLPAAVMISAFKLTHYKNMIDINAMLEDIKTFTKIHPDHIQALSDIIVEEHSNTE</sequence>
<protein>
    <recommendedName>
        <fullName evidence="1">Cyclin N-terminal domain-containing protein</fullName>
    </recommendedName>
</protein>
<reference evidence="2" key="1">
    <citation type="submission" date="2022-01" db="EMBL/GenBank/DDBJ databases">
        <authorList>
            <person name="King R."/>
        </authorList>
    </citation>
    <scope>NUCLEOTIDE SEQUENCE</scope>
</reference>
<dbReference type="SUPFAM" id="SSF47954">
    <property type="entry name" value="Cyclin-like"/>
    <property type="match status" value="1"/>
</dbReference>
<accession>A0A9N9MC00</accession>
<dbReference type="CDD" id="cd00043">
    <property type="entry name" value="CYCLIN_SF"/>
    <property type="match status" value="1"/>
</dbReference>
<dbReference type="EMBL" id="OU892277">
    <property type="protein sequence ID" value="CAG9760512.1"/>
    <property type="molecule type" value="Genomic_DNA"/>
</dbReference>
<keyword evidence="3" id="KW-1185">Reference proteome</keyword>
<dbReference type="Proteomes" id="UP001152799">
    <property type="component" value="Chromosome 1"/>
</dbReference>
<organism evidence="2 3">
    <name type="scientific">Ceutorhynchus assimilis</name>
    <name type="common">cabbage seed weevil</name>
    <dbReference type="NCBI Taxonomy" id="467358"/>
    <lineage>
        <taxon>Eukaryota</taxon>
        <taxon>Metazoa</taxon>
        <taxon>Ecdysozoa</taxon>
        <taxon>Arthropoda</taxon>
        <taxon>Hexapoda</taxon>
        <taxon>Insecta</taxon>
        <taxon>Pterygota</taxon>
        <taxon>Neoptera</taxon>
        <taxon>Endopterygota</taxon>
        <taxon>Coleoptera</taxon>
        <taxon>Polyphaga</taxon>
        <taxon>Cucujiformia</taxon>
        <taxon>Curculionidae</taxon>
        <taxon>Ceutorhynchinae</taxon>
        <taxon>Ceutorhynchus</taxon>
    </lineage>
</organism>
<gene>
    <name evidence="2" type="ORF">CEUTPL_LOCUS1240</name>
</gene>
<evidence type="ECO:0000313" key="2">
    <source>
        <dbReference type="EMBL" id="CAG9760512.1"/>
    </source>
</evidence>
<name>A0A9N9MC00_9CUCU</name>
<dbReference type="Pfam" id="PF00134">
    <property type="entry name" value="Cyclin_N"/>
    <property type="match status" value="1"/>
</dbReference>
<feature type="domain" description="Cyclin N-terminal" evidence="1">
    <location>
        <begin position="34"/>
        <end position="136"/>
    </location>
</feature>
<dbReference type="OrthoDB" id="6752703at2759"/>
<proteinExistence type="predicted"/>
<dbReference type="AlphaFoldDB" id="A0A9N9MC00"/>
<evidence type="ECO:0000313" key="3">
    <source>
        <dbReference type="Proteomes" id="UP001152799"/>
    </source>
</evidence>
<dbReference type="InterPro" id="IPR006671">
    <property type="entry name" value="Cyclin_N"/>
</dbReference>
<dbReference type="Gene3D" id="1.10.472.10">
    <property type="entry name" value="Cyclin-like"/>
    <property type="match status" value="2"/>
</dbReference>